<dbReference type="Pfam" id="PF00005">
    <property type="entry name" value="ABC_tran"/>
    <property type="match status" value="1"/>
</dbReference>
<keyword evidence="3" id="KW-0547">Nucleotide-binding</keyword>
<dbReference type="PROSITE" id="PS50893">
    <property type="entry name" value="ABC_TRANSPORTER_2"/>
    <property type="match status" value="1"/>
</dbReference>
<gene>
    <name evidence="10" type="ORF">V1I91_12345</name>
</gene>
<feature type="transmembrane region" description="Helical" evidence="7">
    <location>
        <begin position="20"/>
        <end position="47"/>
    </location>
</feature>
<sequence>MNYFKKILRFARPYRLFAYLNILSNIFYALFSTLAMISLFPMLAVLFKQTEPVYQKPIWKGLSQAKDYLMEYLNYFVTVKSEDAGEGNALLLMVILVITMFFLKNVFGYLAMYFITFLRNGVLKDLRNALYKKTVELPISYYSEKRKGDTIARITSDVLEIQHSFLSILELIVREPLTILFTILAMVSISPKLTLFVFIFLPLSGFLISLIGKSLKRKSDKVQKEQGQFLSILEETLGGLRVIKAFNAESRFTSIFQASTKRFYTFSNSLLNRQNLASPTSEFFGIAAIGVILWYGGQMVLVEQSLQPELFITYMGLAYQILTPAKAISKASYGVKKGNAAAERVLEILETENPISEIENPIEKTYFENSITLQNISFKYENEYVLKNFNLKVPKGSTIALVGQSGSGKSTIANLVTRFYDVNEGEIAIDNVNIKQLSKKSLRGLLGLVTQDSILFNDTVKNNIGLGKGNASEVEIMEAAKIANAHDFIMQLPKGYETNIGDSGNKLSGGQKQRLSIARAVLKNPPIMILDEATSALDTESERLVQDALEKMMKNRTSIVIAHRLSTIQNANNIVVLNKGEIVEQGTHEELLSKKGAYKKLVDMQSLA</sequence>
<evidence type="ECO:0000259" key="9">
    <source>
        <dbReference type="PROSITE" id="PS50929"/>
    </source>
</evidence>
<dbReference type="PROSITE" id="PS00211">
    <property type="entry name" value="ABC_TRANSPORTER_1"/>
    <property type="match status" value="1"/>
</dbReference>
<dbReference type="InterPro" id="IPR003593">
    <property type="entry name" value="AAA+_ATPase"/>
</dbReference>
<protein>
    <submittedName>
        <fullName evidence="10">ABC transporter ATP-binding protein</fullName>
    </submittedName>
</protein>
<evidence type="ECO:0000256" key="4">
    <source>
        <dbReference type="ARBA" id="ARBA00022840"/>
    </source>
</evidence>
<proteinExistence type="predicted"/>
<dbReference type="SMART" id="SM00382">
    <property type="entry name" value="AAA"/>
    <property type="match status" value="1"/>
</dbReference>
<evidence type="ECO:0000256" key="2">
    <source>
        <dbReference type="ARBA" id="ARBA00022692"/>
    </source>
</evidence>
<evidence type="ECO:0000313" key="10">
    <source>
        <dbReference type="EMBL" id="MEE1976867.1"/>
    </source>
</evidence>
<comment type="subcellular location">
    <subcellularLocation>
        <location evidence="1">Cell membrane</location>
        <topology evidence="1">Multi-pass membrane protein</topology>
    </subcellularLocation>
</comment>
<dbReference type="PANTHER" id="PTHR43394:SF1">
    <property type="entry name" value="ATP-BINDING CASSETTE SUB-FAMILY B MEMBER 10, MITOCHONDRIAL"/>
    <property type="match status" value="1"/>
</dbReference>
<dbReference type="SUPFAM" id="SSF90123">
    <property type="entry name" value="ABC transporter transmembrane region"/>
    <property type="match status" value="1"/>
</dbReference>
<evidence type="ECO:0000256" key="3">
    <source>
        <dbReference type="ARBA" id="ARBA00022741"/>
    </source>
</evidence>
<reference evidence="10 11" key="1">
    <citation type="submission" date="2024-01" db="EMBL/GenBank/DDBJ databases">
        <title>Maribacter spp. originated from different algae showed divergent polysaccharides utilization ability.</title>
        <authorList>
            <person name="Wang H."/>
            <person name="Wu Y."/>
        </authorList>
    </citation>
    <scope>NUCLEOTIDE SEQUENCE [LARGE SCALE GENOMIC DNA]</scope>
    <source>
        <strain evidence="10 11">PR1</strain>
    </source>
</reference>
<evidence type="ECO:0000256" key="7">
    <source>
        <dbReference type="SAM" id="Phobius"/>
    </source>
</evidence>
<dbReference type="InterPro" id="IPR003439">
    <property type="entry name" value="ABC_transporter-like_ATP-bd"/>
</dbReference>
<feature type="transmembrane region" description="Helical" evidence="7">
    <location>
        <begin position="171"/>
        <end position="189"/>
    </location>
</feature>
<dbReference type="InterPro" id="IPR011527">
    <property type="entry name" value="ABC1_TM_dom"/>
</dbReference>
<feature type="domain" description="ABC transporter" evidence="8">
    <location>
        <begin position="371"/>
        <end position="604"/>
    </location>
</feature>
<feature type="transmembrane region" description="Helical" evidence="7">
    <location>
        <begin position="283"/>
        <end position="302"/>
    </location>
</feature>
<dbReference type="RefSeq" id="WP_272651560.1">
    <property type="nucleotide sequence ID" value="NZ_JAZDDG010000005.1"/>
</dbReference>
<keyword evidence="11" id="KW-1185">Reference proteome</keyword>
<evidence type="ECO:0000313" key="11">
    <source>
        <dbReference type="Proteomes" id="UP001356308"/>
    </source>
</evidence>
<dbReference type="PROSITE" id="PS50929">
    <property type="entry name" value="ABC_TM1F"/>
    <property type="match status" value="1"/>
</dbReference>
<dbReference type="InterPro" id="IPR036640">
    <property type="entry name" value="ABC1_TM_sf"/>
</dbReference>
<evidence type="ECO:0000259" key="8">
    <source>
        <dbReference type="PROSITE" id="PS50893"/>
    </source>
</evidence>
<evidence type="ECO:0000256" key="5">
    <source>
        <dbReference type="ARBA" id="ARBA00022989"/>
    </source>
</evidence>
<dbReference type="Pfam" id="PF00664">
    <property type="entry name" value="ABC_membrane"/>
    <property type="match status" value="1"/>
</dbReference>
<dbReference type="Gene3D" id="1.20.1560.10">
    <property type="entry name" value="ABC transporter type 1, transmembrane domain"/>
    <property type="match status" value="1"/>
</dbReference>
<dbReference type="SUPFAM" id="SSF52540">
    <property type="entry name" value="P-loop containing nucleoside triphosphate hydrolases"/>
    <property type="match status" value="1"/>
</dbReference>
<dbReference type="CDD" id="cd18552">
    <property type="entry name" value="ABC_6TM_MsbA_like"/>
    <property type="match status" value="1"/>
</dbReference>
<organism evidence="10 11">
    <name type="scientific">Maribacter cobaltidurans</name>
    <dbReference type="NCBI Taxonomy" id="1178778"/>
    <lineage>
        <taxon>Bacteria</taxon>
        <taxon>Pseudomonadati</taxon>
        <taxon>Bacteroidota</taxon>
        <taxon>Flavobacteriia</taxon>
        <taxon>Flavobacteriales</taxon>
        <taxon>Flavobacteriaceae</taxon>
        <taxon>Maribacter</taxon>
    </lineage>
</organism>
<keyword evidence="2 7" id="KW-0812">Transmembrane</keyword>
<dbReference type="PANTHER" id="PTHR43394">
    <property type="entry name" value="ATP-DEPENDENT PERMEASE MDL1, MITOCHONDRIAL"/>
    <property type="match status" value="1"/>
</dbReference>
<dbReference type="EMBL" id="JAZDDG010000005">
    <property type="protein sequence ID" value="MEE1976867.1"/>
    <property type="molecule type" value="Genomic_DNA"/>
</dbReference>
<evidence type="ECO:0000256" key="6">
    <source>
        <dbReference type="ARBA" id="ARBA00023136"/>
    </source>
</evidence>
<feature type="domain" description="ABC transmembrane type-1" evidence="9">
    <location>
        <begin position="88"/>
        <end position="337"/>
    </location>
</feature>
<comment type="caution">
    <text evidence="10">The sequence shown here is derived from an EMBL/GenBank/DDBJ whole genome shotgun (WGS) entry which is preliminary data.</text>
</comment>
<feature type="transmembrane region" description="Helical" evidence="7">
    <location>
        <begin position="195"/>
        <end position="215"/>
    </location>
</feature>
<keyword evidence="4 10" id="KW-0067">ATP-binding</keyword>
<dbReference type="Proteomes" id="UP001356308">
    <property type="component" value="Unassembled WGS sequence"/>
</dbReference>
<dbReference type="CDD" id="cd03251">
    <property type="entry name" value="ABCC_MsbA"/>
    <property type="match status" value="1"/>
</dbReference>
<keyword evidence="6 7" id="KW-0472">Membrane</keyword>
<dbReference type="InterPro" id="IPR017871">
    <property type="entry name" value="ABC_transporter-like_CS"/>
</dbReference>
<name>A0ABU7IV49_9FLAO</name>
<keyword evidence="5 7" id="KW-1133">Transmembrane helix</keyword>
<feature type="transmembrane region" description="Helical" evidence="7">
    <location>
        <begin position="89"/>
        <end position="118"/>
    </location>
</feature>
<dbReference type="InterPro" id="IPR027417">
    <property type="entry name" value="P-loop_NTPase"/>
</dbReference>
<dbReference type="GO" id="GO:0005524">
    <property type="term" value="F:ATP binding"/>
    <property type="evidence" value="ECO:0007669"/>
    <property type="project" value="UniProtKB-KW"/>
</dbReference>
<evidence type="ECO:0000256" key="1">
    <source>
        <dbReference type="ARBA" id="ARBA00004651"/>
    </source>
</evidence>
<dbReference type="Gene3D" id="3.40.50.300">
    <property type="entry name" value="P-loop containing nucleotide triphosphate hydrolases"/>
    <property type="match status" value="1"/>
</dbReference>
<accession>A0ABU7IV49</accession>
<dbReference type="InterPro" id="IPR039421">
    <property type="entry name" value="Type_1_exporter"/>
</dbReference>